<evidence type="ECO:0000313" key="4">
    <source>
        <dbReference type="Proteomes" id="UP000038009"/>
    </source>
</evidence>
<dbReference type="OrthoDB" id="430364at2759"/>
<dbReference type="GO" id="GO:0032012">
    <property type="term" value="P:regulation of ARF protein signal transduction"/>
    <property type="evidence" value="ECO:0007669"/>
    <property type="project" value="InterPro"/>
</dbReference>
<proteinExistence type="predicted"/>
<protein>
    <recommendedName>
        <fullName evidence="2">SEC7 domain-containing protein</fullName>
    </recommendedName>
</protein>
<feature type="compositionally biased region" description="Polar residues" evidence="1">
    <location>
        <begin position="492"/>
        <end position="505"/>
    </location>
</feature>
<dbReference type="VEuPathDB" id="TriTrypDB:Lsey_0010_0210"/>
<dbReference type="SUPFAM" id="SSF48425">
    <property type="entry name" value="Sec7 domain"/>
    <property type="match status" value="1"/>
</dbReference>
<feature type="region of interest" description="Disordered" evidence="1">
    <location>
        <begin position="176"/>
        <end position="195"/>
    </location>
</feature>
<evidence type="ECO:0000256" key="1">
    <source>
        <dbReference type="SAM" id="MobiDB-lite"/>
    </source>
</evidence>
<dbReference type="Pfam" id="PF01369">
    <property type="entry name" value="Sec7"/>
    <property type="match status" value="1"/>
</dbReference>
<evidence type="ECO:0000259" key="2">
    <source>
        <dbReference type="PROSITE" id="PS50190"/>
    </source>
</evidence>
<feature type="compositionally biased region" description="Polar residues" evidence="1">
    <location>
        <begin position="176"/>
        <end position="186"/>
    </location>
</feature>
<dbReference type="GO" id="GO:0005085">
    <property type="term" value="F:guanyl-nucleotide exchange factor activity"/>
    <property type="evidence" value="ECO:0007669"/>
    <property type="project" value="InterPro"/>
</dbReference>
<sequence length="1512" mass="164829">MVLSTSSTLGGKAASTETLRAAIEACRIVLHEVHRRVDATVTNAAIKNELRQGLRLAESALNNASKAATRRTANASYAAPPPPSNSEAHSGANDHGGRSSSTDHAQGCRNGSIPHIPQSRQGVSSDCPPASNAPPLPVKDDRVARPTVPPPTLLNGQQYESVLGEGEEARAEKRIANTSLGGASDSTKGEPGSPVTGKMQLNMAETYFPLCSPPQTAAVYSFVLSAVFWRRRKLTEYALTAIEALLRAVSIPQHLSTTLIVDPTRLNGDGGGGGHGAAGDRRGCRGNGVAGAGYRRMGRISVAIGAAVYYALDECLTQSFSEPAVQTRALRLLNALVEGSTVQAAATDTTRSAGTNGSTGVVFFHPDGAVEDVFHSQAAIRTIEASYAVAVNGAQETVRHRARLLLCTAVRHVVRAFVTMQVPDESMPESGDLNEPQAVFATDTLLTDYKVDVDHNDPFTPIRIVPWSKASNAALPNAQCTGGPPSVGSVEGHNNNSSNVSTFTRPQVEGGEGAGSEQQKNDGNNCPIAGDVPTAAPMPLGTASAPSHQFGIGTGDANGADRDACAQRGKPSTLPSTSQNAGPASGTLAAQPIQLNSDSFAHGGHSGSSSQSTNLTFNPHQFFCSSIDDSLVTDALSTLNDMDGALPSSLKDLLMLLRRMCHCAVRPCSGALSDSNLDIRARDVSLWVLELTFEGFPVANCGQEHRCAVWMSLVMHACKYELLGCLSRNLAMPAPFSFFERALHLLEMMLCKLHHHLARELHTLLGAFLLPLMSSKYAGFRQKHAVLAMIRQLFSVPHLCVSFFVNYDCNPAFDADAEYGGMLELLVEHVAETIFLDHVNEDGDAYPWLTSDQQQLLRSECVVVIHTFMNSMHRWIAEDPQEYATALRRSVQKAIQRRDQQQQGADNGVDDLSAAVDEVAELYLDNWEAEEGTCPELTLAGSCANGDMRGEAIGASSTECSTGVLHTHNLTVVLDAASNLAVSYWGKKRNIKYHWKHIHYLLHNKRIAQEAVQLINSGKWQDAKVFLENRGYIAAIPPSEDEIIDPTTVPPGDSSYRLFARFLFDYPGISRDSLSKIFERVNRKDGAARLILTEYLRCFNYADVPIDVAMRDTTCKFMSWDRPMFESKVWETIQKCFGAEYARQNPYSITVNDADTMAGVLLFLHSNLHNQIVKNNRMPASEFVRDANDCLSYPLAAEDLQAMYHRVLHSKWELDTYGRTPQQAERERTLVRLSAKIQMGHAAKVRRRSAKVNNSNTDNNNSITNNSVNVHSNSVSASGITQSASLQGVHSALSKDPGAEVDTALLDEALQGTETESVSCHSSSTACCSPVFATVPAVQSTNVSMDASPPPMWVSKDVVLLDNTIPSYTDCKDTMKFKDEQHQAFLEASAIYLSRLESVHRLYCIEGDAYRPQPYIVPYYAEHVRQMFLMTYPHVMSCVYMGFRVLEEAPISLQLLDTLQLTYDIAAAFVLNLRDLRPVMEEAIQRYLDDERAYKLLPLSRATFVPFMLNIL</sequence>
<feature type="region of interest" description="Disordered" evidence="1">
    <location>
        <begin position="478"/>
        <end position="586"/>
    </location>
</feature>
<name>A0A0N0P8M3_LEPSE</name>
<dbReference type="OMA" id="CKYELLG"/>
<feature type="compositionally biased region" description="Polar residues" evidence="1">
    <location>
        <begin position="573"/>
        <end position="582"/>
    </location>
</feature>
<dbReference type="EMBL" id="LJSK01000010">
    <property type="protein sequence ID" value="KPI90109.1"/>
    <property type="molecule type" value="Genomic_DNA"/>
</dbReference>
<dbReference type="Pfam" id="PF12783">
    <property type="entry name" value="Sec7-like_HUS"/>
    <property type="match status" value="1"/>
</dbReference>
<dbReference type="InterPro" id="IPR023394">
    <property type="entry name" value="Sec7_C_sf"/>
</dbReference>
<keyword evidence="4" id="KW-1185">Reference proteome</keyword>
<organism evidence="3 4">
    <name type="scientific">Leptomonas seymouri</name>
    <dbReference type="NCBI Taxonomy" id="5684"/>
    <lineage>
        <taxon>Eukaryota</taxon>
        <taxon>Discoba</taxon>
        <taxon>Euglenozoa</taxon>
        <taxon>Kinetoplastea</taxon>
        <taxon>Metakinetoplastina</taxon>
        <taxon>Trypanosomatida</taxon>
        <taxon>Trypanosomatidae</taxon>
        <taxon>Leishmaniinae</taxon>
        <taxon>Leptomonas</taxon>
    </lineage>
</organism>
<accession>A0A0N0P8M3</accession>
<feature type="region of interest" description="Disordered" evidence="1">
    <location>
        <begin position="65"/>
        <end position="159"/>
    </location>
</feature>
<dbReference type="Proteomes" id="UP000038009">
    <property type="component" value="Unassembled WGS sequence"/>
</dbReference>
<gene>
    <name evidence="3" type="ORF">ABL78_0754</name>
</gene>
<dbReference type="InterPro" id="IPR000904">
    <property type="entry name" value="Sec7_dom"/>
</dbReference>
<evidence type="ECO:0000313" key="3">
    <source>
        <dbReference type="EMBL" id="KPI90109.1"/>
    </source>
</evidence>
<dbReference type="InterPro" id="IPR032691">
    <property type="entry name" value="Mon2/Sec7/BIG1-like_HUS"/>
</dbReference>
<reference evidence="3 4" key="1">
    <citation type="journal article" date="2015" name="PLoS Pathog.">
        <title>Leptomonas seymouri: Adaptations to the Dixenous Life Cycle Analyzed by Genome Sequencing, Transcriptome Profiling and Co-infection with Leishmania donovani.</title>
        <authorList>
            <person name="Kraeva N."/>
            <person name="Butenko A."/>
            <person name="Hlavacova J."/>
            <person name="Kostygov A."/>
            <person name="Myskova J."/>
            <person name="Grybchuk D."/>
            <person name="Lestinova T."/>
            <person name="Votypka J."/>
            <person name="Volf P."/>
            <person name="Opperdoes F."/>
            <person name="Flegontov P."/>
            <person name="Lukes J."/>
            <person name="Yurchenko V."/>
        </authorList>
    </citation>
    <scope>NUCLEOTIDE SEQUENCE [LARGE SCALE GENOMIC DNA]</scope>
    <source>
        <strain evidence="3 4">ATCC 30220</strain>
    </source>
</reference>
<comment type="caution">
    <text evidence="3">The sequence shown here is derived from an EMBL/GenBank/DDBJ whole genome shotgun (WGS) entry which is preliminary data.</text>
</comment>
<dbReference type="InterPro" id="IPR035999">
    <property type="entry name" value="Sec7_dom_sf"/>
</dbReference>
<dbReference type="PROSITE" id="PS50190">
    <property type="entry name" value="SEC7"/>
    <property type="match status" value="1"/>
</dbReference>
<feature type="domain" description="SEC7" evidence="2">
    <location>
        <begin position="1003"/>
        <end position="1210"/>
    </location>
</feature>
<dbReference type="Gene3D" id="1.10.1000.11">
    <property type="entry name" value="Arf Nucleotide-binding Site Opener,domain 2"/>
    <property type="match status" value="1"/>
</dbReference>